<sequence length="238" mass="26016">MVCTHCGRTNQTVETYFIKYGYPPGFKNQPQATSSANHISDNPSVGSTNIDFGFTQEQYKDILELLQHSRPNPTTNSITSTPLSMNTNSTLKVDKHLTSWILDTSATYHITFHLDSFITHKTIKPIPVTLPNGTHIVASIYVDKTPSPPINHVHTLDDISILGHIPDHYVPTGPTSPPDTPSPFTPDIIVASSSSSNPINDMSPSSSLLSQNQIATPTTHPPLLTSHSTRISNHPSYL</sequence>
<name>A0A9D5BNW5_PEA</name>
<comment type="caution">
    <text evidence="2">The sequence shown here is derived from an EMBL/GenBank/DDBJ whole genome shotgun (WGS) entry which is preliminary data.</text>
</comment>
<evidence type="ECO:0000313" key="3">
    <source>
        <dbReference type="Proteomes" id="UP001058974"/>
    </source>
</evidence>
<keyword evidence="3" id="KW-1185">Reference proteome</keyword>
<gene>
    <name evidence="2" type="ORF">KIW84_014741</name>
</gene>
<feature type="region of interest" description="Disordered" evidence="1">
    <location>
        <begin position="190"/>
        <end position="238"/>
    </location>
</feature>
<dbReference type="Gramene" id="Psat01G0474100-T1">
    <property type="protein sequence ID" value="KAI5447006.1"/>
    <property type="gene ID" value="KIW84_014741"/>
</dbReference>
<protein>
    <submittedName>
        <fullName evidence="2">Uncharacterized protein</fullName>
    </submittedName>
</protein>
<dbReference type="AlphaFoldDB" id="A0A9D5BNW5"/>
<organism evidence="2 3">
    <name type="scientific">Pisum sativum</name>
    <name type="common">Garden pea</name>
    <name type="synonym">Lathyrus oleraceus</name>
    <dbReference type="NCBI Taxonomy" id="3888"/>
    <lineage>
        <taxon>Eukaryota</taxon>
        <taxon>Viridiplantae</taxon>
        <taxon>Streptophyta</taxon>
        <taxon>Embryophyta</taxon>
        <taxon>Tracheophyta</taxon>
        <taxon>Spermatophyta</taxon>
        <taxon>Magnoliopsida</taxon>
        <taxon>eudicotyledons</taxon>
        <taxon>Gunneridae</taxon>
        <taxon>Pentapetalae</taxon>
        <taxon>rosids</taxon>
        <taxon>fabids</taxon>
        <taxon>Fabales</taxon>
        <taxon>Fabaceae</taxon>
        <taxon>Papilionoideae</taxon>
        <taxon>50 kb inversion clade</taxon>
        <taxon>NPAAA clade</taxon>
        <taxon>Hologalegina</taxon>
        <taxon>IRL clade</taxon>
        <taxon>Fabeae</taxon>
        <taxon>Lathyrus</taxon>
    </lineage>
</organism>
<dbReference type="Proteomes" id="UP001058974">
    <property type="component" value="Chromosome 1"/>
</dbReference>
<dbReference type="EMBL" id="JAMSHJ010000001">
    <property type="protein sequence ID" value="KAI5447006.1"/>
    <property type="molecule type" value="Genomic_DNA"/>
</dbReference>
<proteinExistence type="predicted"/>
<evidence type="ECO:0000256" key="1">
    <source>
        <dbReference type="SAM" id="MobiDB-lite"/>
    </source>
</evidence>
<feature type="compositionally biased region" description="Low complexity" evidence="1">
    <location>
        <begin position="192"/>
        <end position="207"/>
    </location>
</feature>
<accession>A0A9D5BNW5</accession>
<reference evidence="2 3" key="1">
    <citation type="journal article" date="2022" name="Nat. Genet.">
        <title>Improved pea reference genome and pan-genome highlight genomic features and evolutionary characteristics.</title>
        <authorList>
            <person name="Yang T."/>
            <person name="Liu R."/>
            <person name="Luo Y."/>
            <person name="Hu S."/>
            <person name="Wang D."/>
            <person name="Wang C."/>
            <person name="Pandey M.K."/>
            <person name="Ge S."/>
            <person name="Xu Q."/>
            <person name="Li N."/>
            <person name="Li G."/>
            <person name="Huang Y."/>
            <person name="Saxena R.K."/>
            <person name="Ji Y."/>
            <person name="Li M."/>
            <person name="Yan X."/>
            <person name="He Y."/>
            <person name="Liu Y."/>
            <person name="Wang X."/>
            <person name="Xiang C."/>
            <person name="Varshney R.K."/>
            <person name="Ding H."/>
            <person name="Gao S."/>
            <person name="Zong X."/>
        </authorList>
    </citation>
    <scope>NUCLEOTIDE SEQUENCE [LARGE SCALE GENOMIC DNA]</scope>
    <source>
        <strain evidence="2 3">cv. Zhongwan 6</strain>
    </source>
</reference>
<evidence type="ECO:0000313" key="2">
    <source>
        <dbReference type="EMBL" id="KAI5447006.1"/>
    </source>
</evidence>
<feature type="compositionally biased region" description="Low complexity" evidence="1">
    <location>
        <begin position="216"/>
        <end position="229"/>
    </location>
</feature>